<feature type="domain" description="Reverse transcriptase zinc-binding" evidence="1">
    <location>
        <begin position="37"/>
        <end position="73"/>
    </location>
</feature>
<organism evidence="2 4">
    <name type="scientific">Medicago truncatula</name>
    <name type="common">Barrel medic</name>
    <name type="synonym">Medicago tribuloides</name>
    <dbReference type="NCBI Taxonomy" id="3880"/>
    <lineage>
        <taxon>Eukaryota</taxon>
        <taxon>Viridiplantae</taxon>
        <taxon>Streptophyta</taxon>
        <taxon>Embryophyta</taxon>
        <taxon>Tracheophyta</taxon>
        <taxon>Spermatophyta</taxon>
        <taxon>Magnoliopsida</taxon>
        <taxon>eudicotyledons</taxon>
        <taxon>Gunneridae</taxon>
        <taxon>Pentapetalae</taxon>
        <taxon>rosids</taxon>
        <taxon>fabids</taxon>
        <taxon>Fabales</taxon>
        <taxon>Fabaceae</taxon>
        <taxon>Papilionoideae</taxon>
        <taxon>50 kb inversion clade</taxon>
        <taxon>NPAAA clade</taxon>
        <taxon>Hologalegina</taxon>
        <taxon>IRL clade</taxon>
        <taxon>Trifolieae</taxon>
        <taxon>Medicago</taxon>
    </lineage>
</organism>
<reference evidence="3" key="3">
    <citation type="submission" date="2015-04" db="UniProtKB">
        <authorList>
            <consortium name="EnsemblPlants"/>
        </authorList>
    </citation>
    <scope>IDENTIFICATION</scope>
    <source>
        <strain evidence="3">cv. Jemalong A17</strain>
    </source>
</reference>
<dbReference type="HOGENOM" id="CLU_1621469_0_0_1"/>
<dbReference type="EnsemblPlants" id="KEH30867">
    <property type="protein sequence ID" value="KEH30867"/>
    <property type="gene ID" value="MTR_4g084760"/>
</dbReference>
<dbReference type="Proteomes" id="UP000002051">
    <property type="component" value="Chromosome 4"/>
</dbReference>
<protein>
    <recommendedName>
        <fullName evidence="1">Reverse transcriptase zinc-binding domain-containing protein</fullName>
    </recommendedName>
</protein>
<proteinExistence type="predicted"/>
<dbReference type="Pfam" id="PF13966">
    <property type="entry name" value="zf-RVT"/>
    <property type="match status" value="1"/>
</dbReference>
<accession>A0A072UMI9</accession>
<dbReference type="InterPro" id="IPR026960">
    <property type="entry name" value="RVT-Znf"/>
</dbReference>
<evidence type="ECO:0000313" key="2">
    <source>
        <dbReference type="EMBL" id="KEH30867.1"/>
    </source>
</evidence>
<sequence length="164" mass="18888">MDKATWRLEKNGLYSVCSGAYREIINNNDAMLQHRVPGNWNENWNLKLPPKIKNFMWRICRNCLPTPMRLLTKESALQLVPYVTTMGKMVNTCSSSEAKVLDAGSGWDFGFQFNSHPLEHMETQKQQGVEQYCRNNPQIGDQVVAFLNSWKNAQETRIHNSPVN</sequence>
<keyword evidence="4" id="KW-1185">Reference proteome</keyword>
<dbReference type="AlphaFoldDB" id="A0A072UMI9"/>
<evidence type="ECO:0000259" key="1">
    <source>
        <dbReference type="Pfam" id="PF13966"/>
    </source>
</evidence>
<name>A0A072UMI9_MEDTR</name>
<reference evidence="2 4" key="1">
    <citation type="journal article" date="2011" name="Nature">
        <title>The Medicago genome provides insight into the evolution of rhizobial symbioses.</title>
        <authorList>
            <person name="Young N.D."/>
            <person name="Debelle F."/>
            <person name="Oldroyd G.E."/>
            <person name="Geurts R."/>
            <person name="Cannon S.B."/>
            <person name="Udvardi M.K."/>
            <person name="Benedito V.A."/>
            <person name="Mayer K.F."/>
            <person name="Gouzy J."/>
            <person name="Schoof H."/>
            <person name="Van de Peer Y."/>
            <person name="Proost S."/>
            <person name="Cook D.R."/>
            <person name="Meyers B.C."/>
            <person name="Spannagl M."/>
            <person name="Cheung F."/>
            <person name="De Mita S."/>
            <person name="Krishnakumar V."/>
            <person name="Gundlach H."/>
            <person name="Zhou S."/>
            <person name="Mudge J."/>
            <person name="Bharti A.K."/>
            <person name="Murray J.D."/>
            <person name="Naoumkina M.A."/>
            <person name="Rosen B."/>
            <person name="Silverstein K.A."/>
            <person name="Tang H."/>
            <person name="Rombauts S."/>
            <person name="Zhao P.X."/>
            <person name="Zhou P."/>
            <person name="Barbe V."/>
            <person name="Bardou P."/>
            <person name="Bechner M."/>
            <person name="Bellec A."/>
            <person name="Berger A."/>
            <person name="Berges H."/>
            <person name="Bidwell S."/>
            <person name="Bisseling T."/>
            <person name="Choisne N."/>
            <person name="Couloux A."/>
            <person name="Denny R."/>
            <person name="Deshpande S."/>
            <person name="Dai X."/>
            <person name="Doyle J.J."/>
            <person name="Dudez A.M."/>
            <person name="Farmer A.D."/>
            <person name="Fouteau S."/>
            <person name="Franken C."/>
            <person name="Gibelin C."/>
            <person name="Gish J."/>
            <person name="Goldstein S."/>
            <person name="Gonzalez A.J."/>
            <person name="Green P.J."/>
            <person name="Hallab A."/>
            <person name="Hartog M."/>
            <person name="Hua A."/>
            <person name="Humphray S.J."/>
            <person name="Jeong D.H."/>
            <person name="Jing Y."/>
            <person name="Jocker A."/>
            <person name="Kenton S.M."/>
            <person name="Kim D.J."/>
            <person name="Klee K."/>
            <person name="Lai H."/>
            <person name="Lang C."/>
            <person name="Lin S."/>
            <person name="Macmil S.L."/>
            <person name="Magdelenat G."/>
            <person name="Matthews L."/>
            <person name="McCorrison J."/>
            <person name="Monaghan E.L."/>
            <person name="Mun J.H."/>
            <person name="Najar F.Z."/>
            <person name="Nicholson C."/>
            <person name="Noirot C."/>
            <person name="O'Bleness M."/>
            <person name="Paule C.R."/>
            <person name="Poulain J."/>
            <person name="Prion F."/>
            <person name="Qin B."/>
            <person name="Qu C."/>
            <person name="Retzel E.F."/>
            <person name="Riddle C."/>
            <person name="Sallet E."/>
            <person name="Samain S."/>
            <person name="Samson N."/>
            <person name="Sanders I."/>
            <person name="Saurat O."/>
            <person name="Scarpelli C."/>
            <person name="Schiex T."/>
            <person name="Segurens B."/>
            <person name="Severin A.J."/>
            <person name="Sherrier D.J."/>
            <person name="Shi R."/>
            <person name="Sims S."/>
            <person name="Singer S.R."/>
            <person name="Sinharoy S."/>
            <person name="Sterck L."/>
            <person name="Viollet A."/>
            <person name="Wang B.B."/>
            <person name="Wang K."/>
            <person name="Wang M."/>
            <person name="Wang X."/>
            <person name="Warfsmann J."/>
            <person name="Weissenbach J."/>
            <person name="White D.D."/>
            <person name="White J.D."/>
            <person name="Wiley G.B."/>
            <person name="Wincker P."/>
            <person name="Xing Y."/>
            <person name="Yang L."/>
            <person name="Yao Z."/>
            <person name="Ying F."/>
            <person name="Zhai J."/>
            <person name="Zhou L."/>
            <person name="Zuber A."/>
            <person name="Denarie J."/>
            <person name="Dixon R.A."/>
            <person name="May G.D."/>
            <person name="Schwartz D.C."/>
            <person name="Rogers J."/>
            <person name="Quetier F."/>
            <person name="Town C.D."/>
            <person name="Roe B.A."/>
        </authorList>
    </citation>
    <scope>NUCLEOTIDE SEQUENCE [LARGE SCALE GENOMIC DNA]</scope>
    <source>
        <strain evidence="2">A17</strain>
        <strain evidence="3 4">cv. Jemalong A17</strain>
    </source>
</reference>
<reference evidence="2 4" key="2">
    <citation type="journal article" date="2014" name="BMC Genomics">
        <title>An improved genome release (version Mt4.0) for the model legume Medicago truncatula.</title>
        <authorList>
            <person name="Tang H."/>
            <person name="Krishnakumar V."/>
            <person name="Bidwell S."/>
            <person name="Rosen B."/>
            <person name="Chan A."/>
            <person name="Zhou S."/>
            <person name="Gentzbittel L."/>
            <person name="Childs K.L."/>
            <person name="Yandell M."/>
            <person name="Gundlach H."/>
            <person name="Mayer K.F."/>
            <person name="Schwartz D.C."/>
            <person name="Town C.D."/>
        </authorList>
    </citation>
    <scope>GENOME REANNOTATION</scope>
    <source>
        <strain evidence="2">A17</strain>
        <strain evidence="3 4">cv. Jemalong A17</strain>
    </source>
</reference>
<dbReference type="EMBL" id="CM001220">
    <property type="protein sequence ID" value="KEH30867.1"/>
    <property type="molecule type" value="Genomic_DNA"/>
</dbReference>
<gene>
    <name evidence="2" type="ordered locus">MTR_4g084760</name>
</gene>
<evidence type="ECO:0000313" key="3">
    <source>
        <dbReference type="EnsemblPlants" id="KEH30867"/>
    </source>
</evidence>
<evidence type="ECO:0000313" key="4">
    <source>
        <dbReference type="Proteomes" id="UP000002051"/>
    </source>
</evidence>